<name>A0ABD3FFB2_9STRA</name>
<organism evidence="1 2">
    <name type="scientific">Phytophthora oleae</name>
    <dbReference type="NCBI Taxonomy" id="2107226"/>
    <lineage>
        <taxon>Eukaryota</taxon>
        <taxon>Sar</taxon>
        <taxon>Stramenopiles</taxon>
        <taxon>Oomycota</taxon>
        <taxon>Peronosporomycetes</taxon>
        <taxon>Peronosporales</taxon>
        <taxon>Peronosporaceae</taxon>
        <taxon>Phytophthora</taxon>
    </lineage>
</organism>
<accession>A0ABD3FFB2</accession>
<gene>
    <name evidence="1" type="ORF">V7S43_009503</name>
</gene>
<dbReference type="AlphaFoldDB" id="A0ABD3FFB2"/>
<dbReference type="Proteomes" id="UP001632037">
    <property type="component" value="Unassembled WGS sequence"/>
</dbReference>
<reference evidence="1 2" key="1">
    <citation type="submission" date="2024-09" db="EMBL/GenBank/DDBJ databases">
        <title>Genome sequencing and assembly of Phytophthora oleae, isolate VK10A, causative agent of rot of olive drupes.</title>
        <authorList>
            <person name="Conti Taguali S."/>
            <person name="Riolo M."/>
            <person name="La Spada F."/>
            <person name="Cacciola S.O."/>
            <person name="Dionisio G."/>
        </authorList>
    </citation>
    <scope>NUCLEOTIDE SEQUENCE [LARGE SCALE GENOMIC DNA]</scope>
    <source>
        <strain evidence="1 2">VK10A</strain>
    </source>
</reference>
<dbReference type="EMBL" id="JBIMZQ010000020">
    <property type="protein sequence ID" value="KAL3665468.1"/>
    <property type="molecule type" value="Genomic_DNA"/>
</dbReference>
<protein>
    <submittedName>
        <fullName evidence="1">Uncharacterized protein</fullName>
    </submittedName>
</protein>
<proteinExistence type="predicted"/>
<evidence type="ECO:0000313" key="1">
    <source>
        <dbReference type="EMBL" id="KAL3665468.1"/>
    </source>
</evidence>
<keyword evidence="2" id="KW-1185">Reference proteome</keyword>
<comment type="caution">
    <text evidence="1">The sequence shown here is derived from an EMBL/GenBank/DDBJ whole genome shotgun (WGS) entry which is preliminary data.</text>
</comment>
<evidence type="ECO:0000313" key="2">
    <source>
        <dbReference type="Proteomes" id="UP001632037"/>
    </source>
</evidence>
<sequence length="167" mass="19180">MHAKIMMNRALSTIPSRPAIETALAESMDCLRLCRDDFIQWWATTAQGNYDFDNKELPYLDLHGADMTEELPNLRHKVFFASSIVYIKMMLAKEIKEAINAYELADRASLPTVVSDSLGDFLAPEGLPQGPEELKQLHTKLTSQLHEAFRQTHTQNQHFWSACWTRR</sequence>